<evidence type="ECO:0000256" key="1">
    <source>
        <dbReference type="ARBA" id="ARBA00004123"/>
    </source>
</evidence>
<dbReference type="FunFam" id="2.30.30.140:FF:000049">
    <property type="entry name" value="PHD finger protein 20 (Predicted)"/>
    <property type="match status" value="1"/>
</dbReference>
<dbReference type="PANTHER" id="PTHR15856">
    <property type="entry name" value="PHD FINGER PROTEIN 20-RELATED"/>
    <property type="match status" value="1"/>
</dbReference>
<organism evidence="11 12">
    <name type="scientific">Bos mutus</name>
    <name type="common">wild yak</name>
    <dbReference type="NCBI Taxonomy" id="72004"/>
    <lineage>
        <taxon>Eukaryota</taxon>
        <taxon>Metazoa</taxon>
        <taxon>Chordata</taxon>
        <taxon>Craniata</taxon>
        <taxon>Vertebrata</taxon>
        <taxon>Euteleostomi</taxon>
        <taxon>Mammalia</taxon>
        <taxon>Eutheria</taxon>
        <taxon>Laurasiatheria</taxon>
        <taxon>Artiodactyla</taxon>
        <taxon>Ruminantia</taxon>
        <taxon>Pecora</taxon>
        <taxon>Bovidae</taxon>
        <taxon>Bovinae</taxon>
        <taxon>Bos</taxon>
    </lineage>
</organism>
<dbReference type="InterPro" id="IPR040477">
    <property type="entry name" value="KDM4-like_Tudor"/>
</dbReference>
<dbReference type="InterPro" id="IPR013083">
    <property type="entry name" value="Znf_RING/FYVE/PHD"/>
</dbReference>
<keyword evidence="12" id="KW-1185">Reference proteome</keyword>
<feature type="domain" description="Tudor" evidence="9">
    <location>
        <begin position="11"/>
        <end position="71"/>
    </location>
</feature>
<feature type="region of interest" description="Disordered" evidence="8">
    <location>
        <begin position="308"/>
        <end position="372"/>
    </location>
</feature>
<dbReference type="Pfam" id="PF20826">
    <property type="entry name" value="PHD_5"/>
    <property type="match status" value="1"/>
</dbReference>
<evidence type="ECO:0000256" key="2">
    <source>
        <dbReference type="ARBA" id="ARBA00014842"/>
    </source>
</evidence>
<dbReference type="GO" id="GO:0044545">
    <property type="term" value="C:NSL complex"/>
    <property type="evidence" value="ECO:0007669"/>
    <property type="project" value="TreeGrafter"/>
</dbReference>
<gene>
    <name evidence="11" type="ORF">E5288_WYG019837</name>
</gene>
<feature type="region of interest" description="Disordered" evidence="8">
    <location>
        <begin position="183"/>
        <end position="237"/>
    </location>
</feature>
<keyword evidence="4" id="KW-0677">Repeat</keyword>
<accession>A0A6B0RPD5</accession>
<name>A0A6B0RPD5_9CETA</name>
<dbReference type="GO" id="GO:0005654">
    <property type="term" value="C:nucleoplasm"/>
    <property type="evidence" value="ECO:0007669"/>
    <property type="project" value="UniProtKB-ARBA"/>
</dbReference>
<sequence>MSKKPPNRPGITFEIGARLEALDYLQKWYPSRIEKIDYEEGKMLVHFERWSHRYDEWIYWDSNRLRPLERPALRKEGLKDEEDFFDFKAGEEVLARWTDCRYYPAKIEAINKEGTFTVQFYDGVIRCLKRMHIKAMPEDAKGQVKAQHPLSWCCPSDPAGSCNQSMGSEDWIALVKAAAAAAAKNKTGNKPRTSANSNKDKEKDERKWFKVPSKKEETSTSITTPEVEKKEDLPTSSETFVGLHVENVPKMVFPQPESTLTNKRKNNQGNSFQAKRARLNKITGLLASKAVGVDGAEKKEDYNETAPMLEQAISPKPQSQKKNEADISSSANTQKPALLSSTLSSGKARSKKCKHESGDSSGCIKPPKSPLSPELIQVEDLTLVSQLSSSMINKTSPPQPVNPPRPFKHSERRRRSQRLATLPMPDDSVEKVSPPSPATDGKVFSISSQNQQESSGPEVPDVAHLSLGPCLPLDLSRGSEVTTPLAPDPSYHNECLRAEKEDTQMLTNLSSKAVTDARGAPAASGISKMEKKVKLEEKSSTAFGMNRKESKVLYSKNKDSFLSVCKQACMLGVVRSMHKYYSDYEDSSLEFLERCSSPLTRSSGSSLALRSMFTEKNTTYQYPRAILSVDLSGENLSDMEFLDDSSTESLLLSGDEYNQDFDSTNFEESQDEDDALNEIVRCICELDEENGFMIQCEECLCWQHSVCMGLLEESIPEQYLCYICRDPPGQRWSAKYRYDKDWLNNGRMCGLSFLKENYSHLNAKKIVSTHHLLADVCGVTEVLHGLQLKIGILKNKHHPDLRLWACSGKKKDQDQVVAGVEKKITVQNIVNVEEKKCHVQNHKEPPRLPLKMEGTYITSEHSYQKPQSFGPDCKSLAEPGSSDDDDVSSFEEEQEFHTRDKNRLRYPVKEDGRPGKKNPAERNTVFVYNDKKSTEDPGDSHLQWQLNLLTHIENVQKEVTSRMDLIEKEVDVLESWLDFTGELEPPDPLARLPQLKRHIKQLLIDMGKVQQIATLCSV</sequence>
<feature type="compositionally biased region" description="Polar residues" evidence="8">
    <location>
        <begin position="186"/>
        <end position="197"/>
    </location>
</feature>
<dbReference type="PANTHER" id="PTHR15856:SF26">
    <property type="entry name" value="PHD FINGER PROTEIN 20-LIKE PROTEIN 1"/>
    <property type="match status" value="1"/>
</dbReference>
<dbReference type="InterPro" id="IPR002999">
    <property type="entry name" value="Tudor"/>
</dbReference>
<feature type="domain" description="Tudor" evidence="9">
    <location>
        <begin position="85"/>
        <end position="141"/>
    </location>
</feature>
<dbReference type="GO" id="GO:0006357">
    <property type="term" value="P:regulation of transcription by RNA polymerase II"/>
    <property type="evidence" value="ECO:0007669"/>
    <property type="project" value="TreeGrafter"/>
</dbReference>
<keyword evidence="7" id="KW-0539">Nucleus</keyword>
<dbReference type="InterPro" id="IPR014002">
    <property type="entry name" value="Agenet_dom_plant"/>
</dbReference>
<evidence type="ECO:0000259" key="10">
    <source>
        <dbReference type="SMART" id="SM00743"/>
    </source>
</evidence>
<dbReference type="InterPro" id="IPR019786">
    <property type="entry name" value="Zinc_finger_PHD-type_CS"/>
</dbReference>
<dbReference type="SMART" id="SM00743">
    <property type="entry name" value="Agenet"/>
    <property type="match status" value="2"/>
</dbReference>
<feature type="domain" description="Agenet" evidence="10">
    <location>
        <begin position="11"/>
        <end position="73"/>
    </location>
</feature>
<dbReference type="InterPro" id="IPR043449">
    <property type="entry name" value="PHF20-like"/>
</dbReference>
<evidence type="ECO:0000256" key="3">
    <source>
        <dbReference type="ARBA" id="ARBA00022723"/>
    </source>
</evidence>
<evidence type="ECO:0000313" key="11">
    <source>
        <dbReference type="EMBL" id="MXQ91998.1"/>
    </source>
</evidence>
<keyword evidence="3" id="KW-0479">Metal-binding</keyword>
<dbReference type="EMBL" id="VBQZ03000077">
    <property type="protein sequence ID" value="MXQ91998.1"/>
    <property type="molecule type" value="Genomic_DNA"/>
</dbReference>
<comment type="caution">
    <text evidence="11">The sequence shown here is derived from an EMBL/GenBank/DDBJ whole genome shotgun (WGS) entry which is preliminary data.</text>
</comment>
<dbReference type="Pfam" id="PF18104">
    <property type="entry name" value="Tudor_2"/>
    <property type="match status" value="1"/>
</dbReference>
<keyword evidence="5" id="KW-0863">Zinc-finger</keyword>
<feature type="domain" description="Agenet" evidence="10">
    <location>
        <begin position="85"/>
        <end position="141"/>
    </location>
</feature>
<dbReference type="Gene3D" id="2.30.30.140">
    <property type="match status" value="2"/>
</dbReference>
<dbReference type="SMART" id="SM00333">
    <property type="entry name" value="TUDOR"/>
    <property type="match status" value="2"/>
</dbReference>
<dbReference type="Proteomes" id="UP000322234">
    <property type="component" value="Unassembled WGS sequence"/>
</dbReference>
<feature type="compositionally biased region" description="Basic and acidic residues" evidence="8">
    <location>
        <begin position="198"/>
        <end position="218"/>
    </location>
</feature>
<evidence type="ECO:0000256" key="6">
    <source>
        <dbReference type="ARBA" id="ARBA00022833"/>
    </source>
</evidence>
<feature type="compositionally biased region" description="Polar residues" evidence="8">
    <location>
        <begin position="445"/>
        <end position="455"/>
    </location>
</feature>
<evidence type="ECO:0000256" key="5">
    <source>
        <dbReference type="ARBA" id="ARBA00022771"/>
    </source>
</evidence>
<evidence type="ECO:0000256" key="7">
    <source>
        <dbReference type="ARBA" id="ARBA00023242"/>
    </source>
</evidence>
<dbReference type="CDD" id="cd15633">
    <property type="entry name" value="PHD_PHF20L1"/>
    <property type="match status" value="1"/>
</dbReference>
<dbReference type="Pfam" id="PF16660">
    <property type="entry name" value="PHD20L1_u1"/>
    <property type="match status" value="1"/>
</dbReference>
<feature type="region of interest" description="Disordered" evidence="8">
    <location>
        <begin position="391"/>
        <end position="463"/>
    </location>
</feature>
<feature type="compositionally biased region" description="Acidic residues" evidence="8">
    <location>
        <begin position="881"/>
        <end position="894"/>
    </location>
</feature>
<keyword evidence="6" id="KW-0862">Zinc</keyword>
<dbReference type="AlphaFoldDB" id="A0A6B0RPD5"/>
<dbReference type="SUPFAM" id="SSF63748">
    <property type="entry name" value="Tudor/PWWP/MBT"/>
    <property type="match status" value="2"/>
</dbReference>
<dbReference type="SUPFAM" id="SSF57903">
    <property type="entry name" value="FYVE/PHD zinc finger"/>
    <property type="match status" value="1"/>
</dbReference>
<evidence type="ECO:0000313" key="12">
    <source>
        <dbReference type="Proteomes" id="UP000322234"/>
    </source>
</evidence>
<dbReference type="InterPro" id="IPR047405">
    <property type="entry name" value="Tudor_PHF20L1"/>
</dbReference>
<dbReference type="PROSITE" id="PS01359">
    <property type="entry name" value="ZF_PHD_1"/>
    <property type="match status" value="1"/>
</dbReference>
<feature type="compositionally biased region" description="Polar residues" evidence="8">
    <location>
        <begin position="316"/>
        <end position="347"/>
    </location>
</feature>
<dbReference type="GO" id="GO:0008270">
    <property type="term" value="F:zinc ion binding"/>
    <property type="evidence" value="ECO:0007669"/>
    <property type="project" value="UniProtKB-KW"/>
</dbReference>
<reference evidence="11" key="1">
    <citation type="submission" date="2019-10" db="EMBL/GenBank/DDBJ databases">
        <title>The sequence and de novo assembly of the wild yak genome.</title>
        <authorList>
            <person name="Liu Y."/>
        </authorList>
    </citation>
    <scope>NUCLEOTIDE SEQUENCE [LARGE SCALE GENOMIC DNA]</scope>
    <source>
        <strain evidence="11">WY2019</strain>
    </source>
</reference>
<dbReference type="CDD" id="cd20104">
    <property type="entry name" value="MBT_PHF20L1-like"/>
    <property type="match status" value="1"/>
</dbReference>
<feature type="region of interest" description="Disordered" evidence="8">
    <location>
        <begin position="862"/>
        <end position="924"/>
    </location>
</feature>
<evidence type="ECO:0000256" key="8">
    <source>
        <dbReference type="SAM" id="MobiDB-lite"/>
    </source>
</evidence>
<protein>
    <recommendedName>
        <fullName evidence="2">PHD finger protein 20-like protein 1</fullName>
    </recommendedName>
</protein>
<evidence type="ECO:0000256" key="4">
    <source>
        <dbReference type="ARBA" id="ARBA00022737"/>
    </source>
</evidence>
<feature type="compositionally biased region" description="Basic and acidic residues" evidence="8">
    <location>
        <begin position="895"/>
        <end position="920"/>
    </location>
</feature>
<evidence type="ECO:0000259" key="9">
    <source>
        <dbReference type="SMART" id="SM00333"/>
    </source>
</evidence>
<comment type="subcellular location">
    <subcellularLocation>
        <location evidence="1">Nucleus</location>
    </subcellularLocation>
</comment>
<dbReference type="InterPro" id="IPR011011">
    <property type="entry name" value="Znf_FYVE_PHD"/>
</dbReference>
<proteinExistence type="predicted"/>
<dbReference type="CDD" id="cd20454">
    <property type="entry name" value="Tudor_PHF20L1"/>
    <property type="match status" value="1"/>
</dbReference>
<feature type="compositionally biased region" description="Basic residues" evidence="8">
    <location>
        <begin position="406"/>
        <end position="417"/>
    </location>
</feature>
<dbReference type="Gene3D" id="3.30.40.10">
    <property type="entry name" value="Zinc/RING finger domain, C3HC4 (zinc finger)"/>
    <property type="match status" value="1"/>
</dbReference>